<dbReference type="Proteomes" id="UP001254608">
    <property type="component" value="Unassembled WGS sequence"/>
</dbReference>
<gene>
    <name evidence="1" type="ORF">RM530_10135</name>
</gene>
<organism evidence="1 2">
    <name type="scientific">Banduia mediterranea</name>
    <dbReference type="NCBI Taxonomy" id="3075609"/>
    <lineage>
        <taxon>Bacteria</taxon>
        <taxon>Pseudomonadati</taxon>
        <taxon>Pseudomonadota</taxon>
        <taxon>Gammaproteobacteria</taxon>
        <taxon>Nevskiales</taxon>
        <taxon>Algiphilaceae</taxon>
        <taxon>Banduia</taxon>
    </lineage>
</organism>
<reference evidence="1 2" key="1">
    <citation type="submission" date="2023-09" db="EMBL/GenBank/DDBJ databases">
        <authorList>
            <person name="Rey-Velasco X."/>
        </authorList>
    </citation>
    <scope>NUCLEOTIDE SEQUENCE [LARGE SCALE GENOMIC DNA]</scope>
    <source>
        <strain evidence="1 2">W345</strain>
    </source>
</reference>
<dbReference type="Pfam" id="PF11295">
    <property type="entry name" value="DUF3096"/>
    <property type="match status" value="1"/>
</dbReference>
<evidence type="ECO:0000313" key="2">
    <source>
        <dbReference type="Proteomes" id="UP001254608"/>
    </source>
</evidence>
<name>A0ABU2WIM2_9GAMM</name>
<comment type="caution">
    <text evidence="1">The sequence shown here is derived from an EMBL/GenBank/DDBJ whole genome shotgun (WGS) entry which is preliminary data.</text>
</comment>
<dbReference type="RefSeq" id="WP_311365113.1">
    <property type="nucleotide sequence ID" value="NZ_JAVRIC010000013.1"/>
</dbReference>
<keyword evidence="2" id="KW-1185">Reference proteome</keyword>
<protein>
    <submittedName>
        <fullName evidence="1">DUF3096 domain-containing protein</fullName>
    </submittedName>
</protein>
<evidence type="ECO:0000313" key="1">
    <source>
        <dbReference type="EMBL" id="MDT0497720.1"/>
    </source>
</evidence>
<dbReference type="InterPro" id="IPR021446">
    <property type="entry name" value="DUF3096"/>
</dbReference>
<accession>A0ABU2WIM2</accession>
<proteinExistence type="predicted"/>
<sequence>MTIHLELAPIISIVAGILILVRPHLLSYIVAIYLILMGVLQLVGY</sequence>
<dbReference type="EMBL" id="JAVRIC010000013">
    <property type="protein sequence ID" value="MDT0497720.1"/>
    <property type="molecule type" value="Genomic_DNA"/>
</dbReference>